<sequence>MNMWYFCSCCLGNGSGEGGGGKEGAGNHEHDRSMQCSIITYLEDGDVENRTPEPMLTLSDVSCFFVRI</sequence>
<evidence type="ECO:0000313" key="2">
    <source>
        <dbReference type="WBParaSite" id="ALUE_0000264901-mRNA-1"/>
    </source>
</evidence>
<name>A0A0M3HMA4_ASCLU</name>
<keyword evidence="1" id="KW-1185">Reference proteome</keyword>
<dbReference type="WBParaSite" id="ALUE_0000264901-mRNA-1">
    <property type="protein sequence ID" value="ALUE_0000264901-mRNA-1"/>
    <property type="gene ID" value="ALUE_0000264901"/>
</dbReference>
<reference evidence="2" key="1">
    <citation type="submission" date="2017-02" db="UniProtKB">
        <authorList>
            <consortium name="WormBaseParasite"/>
        </authorList>
    </citation>
    <scope>IDENTIFICATION</scope>
</reference>
<proteinExistence type="predicted"/>
<accession>A0A0M3HMA4</accession>
<dbReference type="Proteomes" id="UP000036681">
    <property type="component" value="Unplaced"/>
</dbReference>
<evidence type="ECO:0000313" key="1">
    <source>
        <dbReference type="Proteomes" id="UP000036681"/>
    </source>
</evidence>
<organism evidence="1 2">
    <name type="scientific">Ascaris lumbricoides</name>
    <name type="common">Giant roundworm</name>
    <dbReference type="NCBI Taxonomy" id="6252"/>
    <lineage>
        <taxon>Eukaryota</taxon>
        <taxon>Metazoa</taxon>
        <taxon>Ecdysozoa</taxon>
        <taxon>Nematoda</taxon>
        <taxon>Chromadorea</taxon>
        <taxon>Rhabditida</taxon>
        <taxon>Spirurina</taxon>
        <taxon>Ascaridomorpha</taxon>
        <taxon>Ascaridoidea</taxon>
        <taxon>Ascarididae</taxon>
        <taxon>Ascaris</taxon>
    </lineage>
</organism>
<protein>
    <submittedName>
        <fullName evidence="2">Secreted protein</fullName>
    </submittedName>
</protein>
<dbReference type="AlphaFoldDB" id="A0A0M3HMA4"/>